<proteinExistence type="predicted"/>
<gene>
    <name evidence="2" type="ORF">GGD50_003432</name>
</gene>
<dbReference type="Proteomes" id="UP000549882">
    <property type="component" value="Unassembled WGS sequence"/>
</dbReference>
<evidence type="ECO:0000313" key="2">
    <source>
        <dbReference type="EMBL" id="MBB5574803.1"/>
    </source>
</evidence>
<sequence>MNDLCVILAMTAIVGSGLGAGEAGAYEFPSGRVIFADPIRAPESAADRATGPIILYSQYVRKPFMWPWASSPAQNSPTGETQRSGHGNRGGGNGGGSGSSGASGSTSGGGNMGGGSGTGSTSGGNMGGSSSGGSGSGNMK</sequence>
<feature type="region of interest" description="Disordered" evidence="1">
    <location>
        <begin position="67"/>
        <end position="140"/>
    </location>
</feature>
<comment type="caution">
    <text evidence="2">The sequence shown here is derived from an EMBL/GenBank/DDBJ whole genome shotgun (WGS) entry which is preliminary data.</text>
</comment>
<evidence type="ECO:0000313" key="3">
    <source>
        <dbReference type="Proteomes" id="UP000549882"/>
    </source>
</evidence>
<accession>A0A7W9D220</accession>
<protein>
    <submittedName>
        <fullName evidence="2">Uncharacterized protein</fullName>
    </submittedName>
</protein>
<reference evidence="2 3" key="1">
    <citation type="submission" date="2020-08" db="EMBL/GenBank/DDBJ databases">
        <title>Genomic Encyclopedia of Type Strains, Phase IV (KMG-V): Genome sequencing to study the core and pangenomes of soil and plant-associated prokaryotes.</title>
        <authorList>
            <person name="Whitman W."/>
        </authorList>
    </citation>
    <scope>NUCLEOTIDE SEQUENCE [LARGE SCALE GENOMIC DNA]</scope>
    <source>
        <strain evidence="2 3">SEMIA 4064</strain>
    </source>
</reference>
<dbReference type="AlphaFoldDB" id="A0A7W9D220"/>
<feature type="compositionally biased region" description="Polar residues" evidence="1">
    <location>
        <begin position="71"/>
        <end position="82"/>
    </location>
</feature>
<organism evidence="2 3">
    <name type="scientific">Rhizobium paranaense</name>
    <dbReference type="NCBI Taxonomy" id="1650438"/>
    <lineage>
        <taxon>Bacteria</taxon>
        <taxon>Pseudomonadati</taxon>
        <taxon>Pseudomonadota</taxon>
        <taxon>Alphaproteobacteria</taxon>
        <taxon>Hyphomicrobiales</taxon>
        <taxon>Rhizobiaceae</taxon>
        <taxon>Rhizobium/Agrobacterium group</taxon>
        <taxon>Rhizobium</taxon>
    </lineage>
</organism>
<dbReference type="EMBL" id="JACHBI010000006">
    <property type="protein sequence ID" value="MBB5574803.1"/>
    <property type="molecule type" value="Genomic_DNA"/>
</dbReference>
<feature type="compositionally biased region" description="Gly residues" evidence="1">
    <location>
        <begin position="87"/>
        <end position="140"/>
    </location>
</feature>
<dbReference type="RefSeq" id="WP_183938466.1">
    <property type="nucleotide sequence ID" value="NZ_JACHBI010000006.1"/>
</dbReference>
<name>A0A7W9D220_9HYPH</name>
<evidence type="ECO:0000256" key="1">
    <source>
        <dbReference type="SAM" id="MobiDB-lite"/>
    </source>
</evidence>
<keyword evidence="3" id="KW-1185">Reference proteome</keyword>